<dbReference type="GO" id="GO:0008677">
    <property type="term" value="F:2-dehydropantoate 2-reductase activity"/>
    <property type="evidence" value="ECO:0007669"/>
    <property type="project" value="UniProtKB-EC"/>
</dbReference>
<comment type="caution">
    <text evidence="7">The sequence shown here is derived from an EMBL/GenBank/DDBJ whole genome shotgun (WGS) entry which is preliminary data.</text>
</comment>
<evidence type="ECO:0000256" key="4">
    <source>
        <dbReference type="RuleBase" id="RU362068"/>
    </source>
</evidence>
<dbReference type="Gene3D" id="1.10.1040.10">
    <property type="entry name" value="N-(1-d-carboxylethyl)-l-norvaline Dehydrogenase, domain 2"/>
    <property type="match status" value="1"/>
</dbReference>
<proteinExistence type="inferred from homology"/>
<evidence type="ECO:0000256" key="2">
    <source>
        <dbReference type="ARBA" id="ARBA00022857"/>
    </source>
</evidence>
<dbReference type="Gene3D" id="3.40.50.720">
    <property type="entry name" value="NAD(P)-binding Rossmann-like Domain"/>
    <property type="match status" value="1"/>
</dbReference>
<dbReference type="AlphaFoldDB" id="A0AAD3TX17"/>
<evidence type="ECO:0000256" key="3">
    <source>
        <dbReference type="ARBA" id="ARBA00023002"/>
    </source>
</evidence>
<keyword evidence="2 4" id="KW-0521">NADP</keyword>
<reference evidence="7" key="2">
    <citation type="submission" date="2023-06" db="EMBL/GenBank/DDBJ databases">
        <authorList>
            <person name="Kobayashi Y."/>
            <person name="Kayamori A."/>
            <person name="Aoki K."/>
            <person name="Shiwa Y."/>
            <person name="Fujita N."/>
            <person name="Sugita T."/>
            <person name="Iwasaki W."/>
            <person name="Tanaka N."/>
            <person name="Takashima M."/>
        </authorList>
    </citation>
    <scope>NUCLEOTIDE SEQUENCE</scope>
    <source>
        <strain evidence="7">HIS016</strain>
    </source>
</reference>
<dbReference type="EC" id="1.1.1.169" evidence="4"/>
<evidence type="ECO:0000256" key="1">
    <source>
        <dbReference type="ARBA" id="ARBA00007870"/>
    </source>
</evidence>
<dbReference type="FunFam" id="1.10.1040.10:FF:000017">
    <property type="entry name" value="2-dehydropantoate 2-reductase"/>
    <property type="match status" value="1"/>
</dbReference>
<dbReference type="InterPro" id="IPR013752">
    <property type="entry name" value="KPA_reductase"/>
</dbReference>
<dbReference type="GO" id="GO:0005737">
    <property type="term" value="C:cytoplasm"/>
    <property type="evidence" value="ECO:0007669"/>
    <property type="project" value="TreeGrafter"/>
</dbReference>
<dbReference type="InterPro" id="IPR051402">
    <property type="entry name" value="KPR-Related"/>
</dbReference>
<dbReference type="NCBIfam" id="TIGR00745">
    <property type="entry name" value="apbA_panE"/>
    <property type="match status" value="1"/>
</dbReference>
<dbReference type="SUPFAM" id="SSF51735">
    <property type="entry name" value="NAD(P)-binding Rossmann-fold domains"/>
    <property type="match status" value="1"/>
</dbReference>
<name>A0AAD3TX17_9TREE</name>
<feature type="domain" description="Ketopantoate reductase C-terminal" evidence="6">
    <location>
        <begin position="199"/>
        <end position="324"/>
    </location>
</feature>
<dbReference type="PANTHER" id="PTHR21708:SF30">
    <property type="entry name" value="2-DEHYDROPANTOATE 2-REDUCTASE-RELATED"/>
    <property type="match status" value="1"/>
</dbReference>
<organism evidence="7 8">
    <name type="scientific">Cutaneotrichosporon spelunceum</name>
    <dbReference type="NCBI Taxonomy" id="1672016"/>
    <lineage>
        <taxon>Eukaryota</taxon>
        <taxon>Fungi</taxon>
        <taxon>Dikarya</taxon>
        <taxon>Basidiomycota</taxon>
        <taxon>Agaricomycotina</taxon>
        <taxon>Tremellomycetes</taxon>
        <taxon>Trichosporonales</taxon>
        <taxon>Trichosporonaceae</taxon>
        <taxon>Cutaneotrichosporon</taxon>
    </lineage>
</organism>
<evidence type="ECO:0000313" key="8">
    <source>
        <dbReference type="Proteomes" id="UP001222932"/>
    </source>
</evidence>
<reference evidence="7" key="1">
    <citation type="journal article" date="2023" name="BMC Genomics">
        <title>Chromosome-level genome assemblies of Cutaneotrichosporon spp. (Trichosporonales, Basidiomycota) reveal imbalanced evolution between nucleotide sequences and chromosome synteny.</title>
        <authorList>
            <person name="Kobayashi Y."/>
            <person name="Kayamori A."/>
            <person name="Aoki K."/>
            <person name="Shiwa Y."/>
            <person name="Matsutani M."/>
            <person name="Fujita N."/>
            <person name="Sugita T."/>
            <person name="Iwasaki W."/>
            <person name="Tanaka N."/>
            <person name="Takashima M."/>
        </authorList>
    </citation>
    <scope>NUCLEOTIDE SEQUENCE</scope>
    <source>
        <strain evidence="7">HIS016</strain>
    </source>
</reference>
<feature type="domain" description="Ketopantoate reductase N-terminal" evidence="5">
    <location>
        <begin position="10"/>
        <end position="144"/>
    </location>
</feature>
<keyword evidence="3 4" id="KW-0560">Oxidoreductase</keyword>
<dbReference type="InterPro" id="IPR013332">
    <property type="entry name" value="KPR_N"/>
</dbReference>
<dbReference type="InterPro" id="IPR003710">
    <property type="entry name" value="ApbA"/>
</dbReference>
<protein>
    <recommendedName>
        <fullName evidence="4">2-dehydropantoate 2-reductase</fullName>
        <ecNumber evidence="4">1.1.1.169</ecNumber>
    </recommendedName>
    <alternativeName>
        <fullName evidence="4">Ketopantoate reductase</fullName>
    </alternativeName>
</protein>
<gene>
    <name evidence="7" type="ORF">CspeluHIS016_0504110</name>
</gene>
<comment type="function">
    <text evidence="4">Catalyzes the NADPH-dependent reduction of ketopantoate into pantoic acid.</text>
</comment>
<comment type="catalytic activity">
    <reaction evidence="4">
        <text>(R)-pantoate + NADP(+) = 2-dehydropantoate + NADPH + H(+)</text>
        <dbReference type="Rhea" id="RHEA:16233"/>
        <dbReference type="ChEBI" id="CHEBI:11561"/>
        <dbReference type="ChEBI" id="CHEBI:15378"/>
        <dbReference type="ChEBI" id="CHEBI:15980"/>
        <dbReference type="ChEBI" id="CHEBI:57783"/>
        <dbReference type="ChEBI" id="CHEBI:58349"/>
        <dbReference type="EC" id="1.1.1.169"/>
    </reaction>
</comment>
<dbReference type="Pfam" id="PF08546">
    <property type="entry name" value="ApbA_C"/>
    <property type="match status" value="1"/>
</dbReference>
<dbReference type="InterPro" id="IPR008927">
    <property type="entry name" value="6-PGluconate_DH-like_C_sf"/>
</dbReference>
<dbReference type="Proteomes" id="UP001222932">
    <property type="component" value="Unassembled WGS sequence"/>
</dbReference>
<evidence type="ECO:0000259" key="5">
    <source>
        <dbReference type="Pfam" id="PF02558"/>
    </source>
</evidence>
<keyword evidence="8" id="KW-1185">Reference proteome</keyword>
<dbReference type="InterPro" id="IPR036291">
    <property type="entry name" value="NAD(P)-bd_dom_sf"/>
</dbReference>
<dbReference type="Pfam" id="PF02558">
    <property type="entry name" value="ApbA"/>
    <property type="match status" value="1"/>
</dbReference>
<dbReference type="SUPFAM" id="SSF48179">
    <property type="entry name" value="6-phosphogluconate dehydrogenase C-terminal domain-like"/>
    <property type="match status" value="1"/>
</dbReference>
<sequence length="337" mass="36081">MTTTKPRALLFGLGGIGGIYAATLARSGACDVSVVARSNYAAVKEKGLRLKSEKHGESHQVFEGVYKSPADAAASGPFDYVLCANKALLSAVPSLEETIAPAVTKNTAIVLLQNGVGNEVPLHKAFPENTIISAVVWTGGKVEKVGEDGVPTVSQFAREGLTMGVDYTSGLEKEEEDAKLARLREILTAANSDSIVVEDIQSARWVKVVWNCAWNALTTVTRLRTNQIFASSPGASDFSRSIMNEVVAVARAKGLDVPEDTADDLMRQINEVSGPGLPSSMMMDNEAGRPTEVEVILGTPMREGERLGVPVPILTTLYTIVKALDWRNAHLEEANFP</sequence>
<evidence type="ECO:0000313" key="7">
    <source>
        <dbReference type="EMBL" id="GMK58379.1"/>
    </source>
</evidence>
<dbReference type="PANTHER" id="PTHR21708">
    <property type="entry name" value="PROBABLE 2-DEHYDROPANTOATE 2-REDUCTASE"/>
    <property type="match status" value="1"/>
</dbReference>
<evidence type="ECO:0000259" key="6">
    <source>
        <dbReference type="Pfam" id="PF08546"/>
    </source>
</evidence>
<dbReference type="GO" id="GO:0015940">
    <property type="term" value="P:pantothenate biosynthetic process"/>
    <property type="evidence" value="ECO:0007669"/>
    <property type="project" value="InterPro"/>
</dbReference>
<comment type="similarity">
    <text evidence="1 4">Belongs to the ketopantoate reductase family.</text>
</comment>
<dbReference type="InterPro" id="IPR013328">
    <property type="entry name" value="6PGD_dom2"/>
</dbReference>
<accession>A0AAD3TX17</accession>
<dbReference type="EMBL" id="BTCM01000005">
    <property type="protein sequence ID" value="GMK58379.1"/>
    <property type="molecule type" value="Genomic_DNA"/>
</dbReference>